<name>A0A5B7EKB5_PORTR</name>
<evidence type="ECO:0000313" key="2">
    <source>
        <dbReference type="Proteomes" id="UP000324222"/>
    </source>
</evidence>
<accession>A0A5B7EKB5</accession>
<organism evidence="1 2">
    <name type="scientific">Portunus trituberculatus</name>
    <name type="common">Swimming crab</name>
    <name type="synonym">Neptunus trituberculatus</name>
    <dbReference type="NCBI Taxonomy" id="210409"/>
    <lineage>
        <taxon>Eukaryota</taxon>
        <taxon>Metazoa</taxon>
        <taxon>Ecdysozoa</taxon>
        <taxon>Arthropoda</taxon>
        <taxon>Crustacea</taxon>
        <taxon>Multicrustacea</taxon>
        <taxon>Malacostraca</taxon>
        <taxon>Eumalacostraca</taxon>
        <taxon>Eucarida</taxon>
        <taxon>Decapoda</taxon>
        <taxon>Pleocyemata</taxon>
        <taxon>Brachyura</taxon>
        <taxon>Eubrachyura</taxon>
        <taxon>Portunoidea</taxon>
        <taxon>Portunidae</taxon>
        <taxon>Portuninae</taxon>
        <taxon>Portunus</taxon>
    </lineage>
</organism>
<evidence type="ECO:0000313" key="1">
    <source>
        <dbReference type="EMBL" id="MPC33687.1"/>
    </source>
</evidence>
<dbReference type="EMBL" id="VSRR010002883">
    <property type="protein sequence ID" value="MPC33687.1"/>
    <property type="molecule type" value="Genomic_DNA"/>
</dbReference>
<comment type="caution">
    <text evidence="1">The sequence shown here is derived from an EMBL/GenBank/DDBJ whole genome shotgun (WGS) entry which is preliminary data.</text>
</comment>
<protein>
    <submittedName>
        <fullName evidence="1">Uncharacterized protein</fullName>
    </submittedName>
</protein>
<keyword evidence="2" id="KW-1185">Reference proteome</keyword>
<dbReference type="Proteomes" id="UP000324222">
    <property type="component" value="Unassembled WGS sequence"/>
</dbReference>
<reference evidence="1 2" key="1">
    <citation type="submission" date="2019-05" db="EMBL/GenBank/DDBJ databases">
        <title>Another draft genome of Portunus trituberculatus and its Hox gene families provides insights of decapod evolution.</title>
        <authorList>
            <person name="Jeong J.-H."/>
            <person name="Song I."/>
            <person name="Kim S."/>
            <person name="Choi T."/>
            <person name="Kim D."/>
            <person name="Ryu S."/>
            <person name="Kim W."/>
        </authorList>
    </citation>
    <scope>NUCLEOTIDE SEQUENCE [LARGE SCALE GENOMIC DNA]</scope>
    <source>
        <tissue evidence="1">Muscle</tissue>
    </source>
</reference>
<gene>
    <name evidence="1" type="ORF">E2C01_027045</name>
</gene>
<sequence>MSPIPGGATGQYSQPAGDRLLARHPFTSRKNCPDCGCIKLSSSLGVCCRTILSDNFCVDGQEQEDSQEGRSEKGWKAFLLTLNHKD</sequence>
<proteinExistence type="predicted"/>
<dbReference type="AlphaFoldDB" id="A0A5B7EKB5"/>